<dbReference type="AlphaFoldDB" id="A0AAW9D0F6"/>
<evidence type="ECO:0000313" key="2">
    <source>
        <dbReference type="Proteomes" id="UP001272137"/>
    </source>
</evidence>
<sequence>MRFFARRCSLSHGDFVWNMTGILGIAAKIRCIECFVR</sequence>
<dbReference type="EMBL" id="QXCT01000002">
    <property type="protein sequence ID" value="MDW9254552.1"/>
    <property type="molecule type" value="Genomic_DNA"/>
</dbReference>
<proteinExistence type="predicted"/>
<dbReference type="Proteomes" id="UP001272137">
    <property type="component" value="Unassembled WGS sequence"/>
</dbReference>
<accession>A0AAW9D0F6</accession>
<organism evidence="1 2">
    <name type="scientific">Burkholderia thailandensis</name>
    <dbReference type="NCBI Taxonomy" id="57975"/>
    <lineage>
        <taxon>Bacteria</taxon>
        <taxon>Pseudomonadati</taxon>
        <taxon>Pseudomonadota</taxon>
        <taxon>Betaproteobacteria</taxon>
        <taxon>Burkholderiales</taxon>
        <taxon>Burkholderiaceae</taxon>
        <taxon>Burkholderia</taxon>
        <taxon>pseudomallei group</taxon>
    </lineage>
</organism>
<name>A0AAW9D0F6_BURTH</name>
<gene>
    <name evidence="1" type="ORF">C7S16_0121</name>
</gene>
<reference evidence="1" key="1">
    <citation type="submission" date="2018-08" db="EMBL/GenBank/DDBJ databases">
        <title>Identification of Burkholderia cepacia strains that express a Burkholderia pseudomallei-like capsular polysaccharide.</title>
        <authorList>
            <person name="Burtnick M.N."/>
            <person name="Vongsouvath M."/>
            <person name="Newton P."/>
            <person name="Wuthiekanun V."/>
            <person name="Limmathurotsakul D."/>
            <person name="Brett P.J."/>
            <person name="Chantratita N."/>
            <person name="Dance D.A."/>
        </authorList>
    </citation>
    <scope>NUCLEOTIDE SEQUENCE</scope>
    <source>
        <strain evidence="1">SBXCC001</strain>
    </source>
</reference>
<comment type="caution">
    <text evidence="1">The sequence shown here is derived from an EMBL/GenBank/DDBJ whole genome shotgun (WGS) entry which is preliminary data.</text>
</comment>
<protein>
    <submittedName>
        <fullName evidence="1">Uncharacterized protein</fullName>
    </submittedName>
</protein>
<evidence type="ECO:0000313" key="1">
    <source>
        <dbReference type="EMBL" id="MDW9254552.1"/>
    </source>
</evidence>